<proteinExistence type="inferred from homology"/>
<dbReference type="PROSITE" id="PS00166">
    <property type="entry name" value="ENOYL_COA_HYDRATASE"/>
    <property type="match status" value="1"/>
</dbReference>
<dbReference type="EMBL" id="BARV01016307">
    <property type="protein sequence ID" value="GAI25451.1"/>
    <property type="molecule type" value="Genomic_DNA"/>
</dbReference>
<dbReference type="InterPro" id="IPR029045">
    <property type="entry name" value="ClpP/crotonase-like_dom_sf"/>
</dbReference>
<dbReference type="SUPFAM" id="SSF52096">
    <property type="entry name" value="ClpP/crotonase"/>
    <property type="match status" value="1"/>
</dbReference>
<dbReference type="PANTHER" id="PTHR11941">
    <property type="entry name" value="ENOYL-COA HYDRATASE-RELATED"/>
    <property type="match status" value="1"/>
</dbReference>
<name>X1N5F4_9ZZZZ</name>
<dbReference type="InterPro" id="IPR001753">
    <property type="entry name" value="Enoyl-CoA_hydra/iso"/>
</dbReference>
<keyword evidence="2" id="KW-0456">Lyase</keyword>
<accession>X1N5F4</accession>
<evidence type="ECO:0000256" key="1">
    <source>
        <dbReference type="ARBA" id="ARBA00005254"/>
    </source>
</evidence>
<dbReference type="GO" id="GO:0016829">
    <property type="term" value="F:lyase activity"/>
    <property type="evidence" value="ECO:0007669"/>
    <property type="project" value="UniProtKB-KW"/>
</dbReference>
<dbReference type="PANTHER" id="PTHR11941:SF54">
    <property type="entry name" value="ENOYL-COA HYDRATASE, MITOCHONDRIAL"/>
    <property type="match status" value="1"/>
</dbReference>
<comment type="caution">
    <text evidence="3">The sequence shown here is derived from an EMBL/GenBank/DDBJ whole genome shotgun (WGS) entry which is preliminary data.</text>
</comment>
<organism evidence="3">
    <name type="scientific">marine sediment metagenome</name>
    <dbReference type="NCBI Taxonomy" id="412755"/>
    <lineage>
        <taxon>unclassified sequences</taxon>
        <taxon>metagenomes</taxon>
        <taxon>ecological metagenomes</taxon>
    </lineage>
</organism>
<dbReference type="FunFam" id="3.90.226.10:FF:000009">
    <property type="entry name" value="Carnitinyl-CoA dehydratase"/>
    <property type="match status" value="1"/>
</dbReference>
<protein>
    <recommendedName>
        <fullName evidence="4">Crotonase</fullName>
    </recommendedName>
</protein>
<evidence type="ECO:0008006" key="4">
    <source>
        <dbReference type="Google" id="ProtNLM"/>
    </source>
</evidence>
<sequence length="226" mass="24737">MEYKNLLVEVENSIATITFNRPQVLNAMNMETALEFGHAIQKCKDDDNVRVVIVTGSGDRAFVAGADINEFKGKSPREIMKFTEAGHSALRLMETMEKPAIAAVNGYALGGGLEISMACDVRFASDKARFGQPEITLGLIPGWGGTQRLARLIGIGRAKELIMSGEQVTAQRAYEMGLVNRVFPAEQLMDETKKFAQKLAGMPPFTTKMAKYAINYGYDMALDSAN</sequence>
<comment type="similarity">
    <text evidence="1">Belongs to the enoyl-CoA hydratase/isomerase family.</text>
</comment>
<dbReference type="CDD" id="cd06558">
    <property type="entry name" value="crotonase-like"/>
    <property type="match status" value="1"/>
</dbReference>
<dbReference type="Gene3D" id="3.90.226.10">
    <property type="entry name" value="2-enoyl-CoA Hydratase, Chain A, domain 1"/>
    <property type="match status" value="1"/>
</dbReference>
<evidence type="ECO:0000313" key="3">
    <source>
        <dbReference type="EMBL" id="GAI25451.1"/>
    </source>
</evidence>
<feature type="non-terminal residue" evidence="3">
    <location>
        <position position="226"/>
    </location>
</feature>
<dbReference type="Pfam" id="PF00378">
    <property type="entry name" value="ECH_1"/>
    <property type="match status" value="1"/>
</dbReference>
<dbReference type="GO" id="GO:0006635">
    <property type="term" value="P:fatty acid beta-oxidation"/>
    <property type="evidence" value="ECO:0007669"/>
    <property type="project" value="TreeGrafter"/>
</dbReference>
<dbReference type="InterPro" id="IPR018376">
    <property type="entry name" value="Enoyl-CoA_hyd/isom_CS"/>
</dbReference>
<gene>
    <name evidence="3" type="ORF">S06H3_28008</name>
</gene>
<reference evidence="3" key="1">
    <citation type="journal article" date="2014" name="Front. Microbiol.">
        <title>High frequency of phylogenetically diverse reductive dehalogenase-homologous genes in deep subseafloor sedimentary metagenomes.</title>
        <authorList>
            <person name="Kawai M."/>
            <person name="Futagami T."/>
            <person name="Toyoda A."/>
            <person name="Takaki Y."/>
            <person name="Nishi S."/>
            <person name="Hori S."/>
            <person name="Arai W."/>
            <person name="Tsubouchi T."/>
            <person name="Morono Y."/>
            <person name="Uchiyama I."/>
            <person name="Ito T."/>
            <person name="Fujiyama A."/>
            <person name="Inagaki F."/>
            <person name="Takami H."/>
        </authorList>
    </citation>
    <scope>NUCLEOTIDE SEQUENCE</scope>
    <source>
        <strain evidence="3">Expedition CK06-06</strain>
    </source>
</reference>
<dbReference type="AlphaFoldDB" id="X1N5F4"/>
<evidence type="ECO:0000256" key="2">
    <source>
        <dbReference type="ARBA" id="ARBA00023239"/>
    </source>
</evidence>